<keyword evidence="2" id="KW-1185">Reference proteome</keyword>
<comment type="caution">
    <text evidence="1">The sequence shown here is derived from an EMBL/GenBank/DDBJ whole genome shotgun (WGS) entry which is preliminary data.</text>
</comment>
<proteinExistence type="predicted"/>
<protein>
    <submittedName>
        <fullName evidence="1">Uncharacterized protein</fullName>
    </submittedName>
</protein>
<name>A0ACB8YXW4_CICIN</name>
<organism evidence="1 2">
    <name type="scientific">Cichorium intybus</name>
    <name type="common">Chicory</name>
    <dbReference type="NCBI Taxonomy" id="13427"/>
    <lineage>
        <taxon>Eukaryota</taxon>
        <taxon>Viridiplantae</taxon>
        <taxon>Streptophyta</taxon>
        <taxon>Embryophyta</taxon>
        <taxon>Tracheophyta</taxon>
        <taxon>Spermatophyta</taxon>
        <taxon>Magnoliopsida</taxon>
        <taxon>eudicotyledons</taxon>
        <taxon>Gunneridae</taxon>
        <taxon>Pentapetalae</taxon>
        <taxon>asterids</taxon>
        <taxon>campanulids</taxon>
        <taxon>Asterales</taxon>
        <taxon>Asteraceae</taxon>
        <taxon>Cichorioideae</taxon>
        <taxon>Cichorieae</taxon>
        <taxon>Cichoriinae</taxon>
        <taxon>Cichorium</taxon>
    </lineage>
</organism>
<evidence type="ECO:0000313" key="1">
    <source>
        <dbReference type="EMBL" id="KAI3690229.1"/>
    </source>
</evidence>
<reference evidence="2" key="1">
    <citation type="journal article" date="2022" name="Mol. Ecol. Resour.">
        <title>The genomes of chicory, endive, great burdock and yacon provide insights into Asteraceae palaeo-polyploidization history and plant inulin production.</title>
        <authorList>
            <person name="Fan W."/>
            <person name="Wang S."/>
            <person name="Wang H."/>
            <person name="Wang A."/>
            <person name="Jiang F."/>
            <person name="Liu H."/>
            <person name="Zhao H."/>
            <person name="Xu D."/>
            <person name="Zhang Y."/>
        </authorList>
    </citation>
    <scope>NUCLEOTIDE SEQUENCE [LARGE SCALE GENOMIC DNA]</scope>
    <source>
        <strain evidence="2">cv. Punajuju</strain>
    </source>
</reference>
<evidence type="ECO:0000313" key="2">
    <source>
        <dbReference type="Proteomes" id="UP001055811"/>
    </source>
</evidence>
<sequence>MYLETSILTKESDVYSFGVVLIEVLCGRLCFQYKDGTLDNEGNPSAEETSSLKEAKDILEKRVEELTWRLQLEKRLRSDLEETSAQEIAKLRYDKELNRLSIPLITEVDSLKLGPLAKS</sequence>
<gene>
    <name evidence="1" type="ORF">L2E82_48206</name>
</gene>
<dbReference type="Proteomes" id="UP001055811">
    <property type="component" value="Linkage Group LG09"/>
</dbReference>
<accession>A0ACB8YXW4</accession>
<dbReference type="EMBL" id="CM042017">
    <property type="protein sequence ID" value="KAI3690229.1"/>
    <property type="molecule type" value="Genomic_DNA"/>
</dbReference>
<reference evidence="1 2" key="2">
    <citation type="journal article" date="2022" name="Mol. Ecol. Resour.">
        <title>The genomes of chicory, endive, great burdock and yacon provide insights into Asteraceae paleo-polyploidization history and plant inulin production.</title>
        <authorList>
            <person name="Fan W."/>
            <person name="Wang S."/>
            <person name="Wang H."/>
            <person name="Wang A."/>
            <person name="Jiang F."/>
            <person name="Liu H."/>
            <person name="Zhao H."/>
            <person name="Xu D."/>
            <person name="Zhang Y."/>
        </authorList>
    </citation>
    <scope>NUCLEOTIDE SEQUENCE [LARGE SCALE GENOMIC DNA]</scope>
    <source>
        <strain evidence="2">cv. Punajuju</strain>
        <tissue evidence="1">Leaves</tissue>
    </source>
</reference>